<dbReference type="SUPFAM" id="SSF47473">
    <property type="entry name" value="EF-hand"/>
    <property type="match status" value="2"/>
</dbReference>
<proteinExistence type="predicted"/>
<dbReference type="Pfam" id="PF13499">
    <property type="entry name" value="EF-hand_7"/>
    <property type="match status" value="2"/>
</dbReference>
<comment type="subcellular location">
    <subcellularLocation>
        <location evidence="1">Secreted</location>
    </subcellularLocation>
</comment>
<dbReference type="GO" id="GO:0005576">
    <property type="term" value="C:extracellular region"/>
    <property type="evidence" value="ECO:0007669"/>
    <property type="project" value="UniProtKB-SubCell"/>
</dbReference>
<keyword evidence="5" id="KW-0106">Calcium</keyword>
<dbReference type="GO" id="GO:0005509">
    <property type="term" value="F:calcium ion binding"/>
    <property type="evidence" value="ECO:0007669"/>
    <property type="project" value="InterPro"/>
</dbReference>
<evidence type="ECO:0000256" key="6">
    <source>
        <dbReference type="ARBA" id="ARBA00023157"/>
    </source>
</evidence>
<accession>A0A9P1N037</accession>
<evidence type="ECO:0000256" key="3">
    <source>
        <dbReference type="ARBA" id="ARBA00022723"/>
    </source>
</evidence>
<dbReference type="EMBL" id="CANHGI010000003">
    <property type="protein sequence ID" value="CAI5445058.1"/>
    <property type="molecule type" value="Genomic_DNA"/>
</dbReference>
<dbReference type="OrthoDB" id="26525at2759"/>
<dbReference type="PROSITE" id="PS50222">
    <property type="entry name" value="EF_HAND_2"/>
    <property type="match status" value="4"/>
</dbReference>
<feature type="domain" description="EF-hand" evidence="9">
    <location>
        <begin position="203"/>
        <end position="238"/>
    </location>
</feature>
<gene>
    <name evidence="10" type="ORF">CAMP_LOCUS7695</name>
</gene>
<reference evidence="10" key="1">
    <citation type="submission" date="2022-11" db="EMBL/GenBank/DDBJ databases">
        <authorList>
            <person name="Kikuchi T."/>
        </authorList>
    </citation>
    <scope>NUCLEOTIDE SEQUENCE</scope>
    <source>
        <strain evidence="10">PS1010</strain>
    </source>
</reference>
<evidence type="ECO:0000313" key="11">
    <source>
        <dbReference type="Proteomes" id="UP001152747"/>
    </source>
</evidence>
<dbReference type="InterPro" id="IPR011992">
    <property type="entry name" value="EF-hand-dom_pair"/>
</dbReference>
<feature type="chain" id="PRO_5040469162" description="EF-hand domain-containing protein" evidence="8">
    <location>
        <begin position="27"/>
        <end position="245"/>
    </location>
</feature>
<evidence type="ECO:0000256" key="5">
    <source>
        <dbReference type="ARBA" id="ARBA00022837"/>
    </source>
</evidence>
<keyword evidence="11" id="KW-1185">Reference proteome</keyword>
<dbReference type="InterPro" id="IPR019577">
    <property type="entry name" value="SPARC/Testican_Ca-bd-dom"/>
</dbReference>
<sequence length="245" mass="28242">MLSYSSPSFSYVILVILFGVVFVANAQIPQKPADDSFDLVDSNNDGKLSENELVTFMRKRGRRDGKEFFARFDLDRNGHLDISEFVPLVYEMSRRPVDLDYEFYKKMDLNDDGIVDKNEVQKLRQESNDRIIDGILAIADINRDGQLTYEEFKGHLSGEQPKPVNEQRDTANQLLAFIDYNGDNRLDKLELFNFSQKTSTNKVSKNEVDEIFEMLDKNSDGFLEQNELIQLAQQFSTLTKSIPRV</sequence>
<feature type="domain" description="EF-hand" evidence="9">
    <location>
        <begin position="127"/>
        <end position="162"/>
    </location>
</feature>
<evidence type="ECO:0000256" key="1">
    <source>
        <dbReference type="ARBA" id="ARBA00004613"/>
    </source>
</evidence>
<evidence type="ECO:0000259" key="9">
    <source>
        <dbReference type="PROSITE" id="PS50222"/>
    </source>
</evidence>
<evidence type="ECO:0000256" key="8">
    <source>
        <dbReference type="SAM" id="SignalP"/>
    </source>
</evidence>
<dbReference type="InterPro" id="IPR018247">
    <property type="entry name" value="EF_Hand_1_Ca_BS"/>
</dbReference>
<evidence type="ECO:0000256" key="4">
    <source>
        <dbReference type="ARBA" id="ARBA00022737"/>
    </source>
</evidence>
<evidence type="ECO:0000256" key="7">
    <source>
        <dbReference type="ARBA" id="ARBA00023180"/>
    </source>
</evidence>
<name>A0A9P1N037_9PELO</name>
<dbReference type="Gene3D" id="1.10.238.10">
    <property type="entry name" value="EF-hand"/>
    <property type="match status" value="3"/>
</dbReference>
<feature type="domain" description="EF-hand" evidence="9">
    <location>
        <begin position="28"/>
        <end position="63"/>
    </location>
</feature>
<keyword evidence="4" id="KW-0677">Repeat</keyword>
<comment type="caution">
    <text evidence="10">The sequence shown here is derived from an EMBL/GenBank/DDBJ whole genome shotgun (WGS) entry which is preliminary data.</text>
</comment>
<keyword evidence="3" id="KW-0479">Metal-binding</keyword>
<dbReference type="Pfam" id="PF10591">
    <property type="entry name" value="SPARC_Ca_bdg"/>
    <property type="match status" value="1"/>
</dbReference>
<organism evidence="10 11">
    <name type="scientific">Caenorhabditis angaria</name>
    <dbReference type="NCBI Taxonomy" id="860376"/>
    <lineage>
        <taxon>Eukaryota</taxon>
        <taxon>Metazoa</taxon>
        <taxon>Ecdysozoa</taxon>
        <taxon>Nematoda</taxon>
        <taxon>Chromadorea</taxon>
        <taxon>Rhabditida</taxon>
        <taxon>Rhabditina</taxon>
        <taxon>Rhabditomorpha</taxon>
        <taxon>Rhabditoidea</taxon>
        <taxon>Rhabditidae</taxon>
        <taxon>Peloderinae</taxon>
        <taxon>Caenorhabditis</taxon>
    </lineage>
</organism>
<keyword evidence="7" id="KW-0325">Glycoprotein</keyword>
<dbReference type="InterPro" id="IPR002048">
    <property type="entry name" value="EF_hand_dom"/>
</dbReference>
<dbReference type="PROSITE" id="PS00018">
    <property type="entry name" value="EF_HAND_1"/>
    <property type="match status" value="5"/>
</dbReference>
<feature type="domain" description="EF-hand" evidence="9">
    <location>
        <begin position="66"/>
        <end position="95"/>
    </location>
</feature>
<protein>
    <recommendedName>
        <fullName evidence="9">EF-hand domain-containing protein</fullName>
    </recommendedName>
</protein>
<feature type="signal peptide" evidence="8">
    <location>
        <begin position="1"/>
        <end position="26"/>
    </location>
</feature>
<evidence type="ECO:0000256" key="2">
    <source>
        <dbReference type="ARBA" id="ARBA00022525"/>
    </source>
</evidence>
<evidence type="ECO:0000313" key="10">
    <source>
        <dbReference type="EMBL" id="CAI5445058.1"/>
    </source>
</evidence>
<dbReference type="SMART" id="SM00054">
    <property type="entry name" value="EFh"/>
    <property type="match status" value="5"/>
</dbReference>
<keyword evidence="6" id="KW-1015">Disulfide bond</keyword>
<keyword evidence="8" id="KW-0732">Signal</keyword>
<dbReference type="Proteomes" id="UP001152747">
    <property type="component" value="Unassembled WGS sequence"/>
</dbReference>
<dbReference type="PANTHER" id="PTHR45942">
    <property type="entry name" value="PROTEIN PHOSPATASE 3 REGULATORY SUBUNIT B ALPHA ISOFORM TYPE 1"/>
    <property type="match status" value="1"/>
</dbReference>
<keyword evidence="2" id="KW-0964">Secreted</keyword>
<dbReference type="AlphaFoldDB" id="A0A9P1N037"/>